<dbReference type="InterPro" id="IPR008271">
    <property type="entry name" value="Ser/Thr_kinase_AS"/>
</dbReference>
<dbReference type="Gene3D" id="3.30.200.20">
    <property type="entry name" value="Phosphorylase Kinase, domain 1"/>
    <property type="match status" value="1"/>
</dbReference>
<evidence type="ECO:0000256" key="5">
    <source>
        <dbReference type="ARBA" id="ARBA00022840"/>
    </source>
</evidence>
<dbReference type="PANTHER" id="PTHR24058:SF103">
    <property type="entry name" value="SERINE_THREONINE-PROTEIN KINASE PRP4 HOMOLOG"/>
    <property type="match status" value="1"/>
</dbReference>
<name>A0ABQ9YKD4_9EUKA</name>
<reference evidence="8 9" key="1">
    <citation type="journal article" date="2022" name="bioRxiv">
        <title>Genomics of Preaxostyla Flagellates Illuminates Evolutionary Transitions and the Path Towards Mitochondrial Loss.</title>
        <authorList>
            <person name="Novak L.V.F."/>
            <person name="Treitli S.C."/>
            <person name="Pyrih J."/>
            <person name="Halakuc P."/>
            <person name="Pipaliya S.V."/>
            <person name="Vacek V."/>
            <person name="Brzon O."/>
            <person name="Soukal P."/>
            <person name="Eme L."/>
            <person name="Dacks J.B."/>
            <person name="Karnkowska A."/>
            <person name="Elias M."/>
            <person name="Hampl V."/>
        </authorList>
    </citation>
    <scope>NUCLEOTIDE SEQUENCE [LARGE SCALE GENOMIC DNA]</scope>
    <source>
        <strain evidence="8">NAU3</strain>
        <tissue evidence="8">Gut</tissue>
    </source>
</reference>
<dbReference type="PROSITE" id="PS50011">
    <property type="entry name" value="PROTEIN_KINASE_DOM"/>
    <property type="match status" value="1"/>
</dbReference>
<evidence type="ECO:0000256" key="2">
    <source>
        <dbReference type="ARBA" id="ARBA00022679"/>
    </source>
</evidence>
<dbReference type="EC" id="2.7.11.1" evidence="8"/>
<evidence type="ECO:0000256" key="6">
    <source>
        <dbReference type="SAM" id="MobiDB-lite"/>
    </source>
</evidence>
<feature type="compositionally biased region" description="Polar residues" evidence="6">
    <location>
        <begin position="484"/>
        <end position="495"/>
    </location>
</feature>
<comment type="caution">
    <text evidence="8">The sequence shown here is derived from an EMBL/GenBank/DDBJ whole genome shotgun (WGS) entry which is preliminary data.</text>
</comment>
<accession>A0ABQ9YKD4</accession>
<keyword evidence="3" id="KW-0547">Nucleotide-binding</keyword>
<keyword evidence="9" id="KW-1185">Reference proteome</keyword>
<feature type="compositionally biased region" description="Pro residues" evidence="6">
    <location>
        <begin position="441"/>
        <end position="451"/>
    </location>
</feature>
<evidence type="ECO:0000256" key="4">
    <source>
        <dbReference type="ARBA" id="ARBA00022777"/>
    </source>
</evidence>
<dbReference type="InterPro" id="IPR011009">
    <property type="entry name" value="Kinase-like_dom_sf"/>
</dbReference>
<feature type="domain" description="Protein kinase" evidence="7">
    <location>
        <begin position="103"/>
        <end position="437"/>
    </location>
</feature>
<dbReference type="GO" id="GO:0004674">
    <property type="term" value="F:protein serine/threonine kinase activity"/>
    <property type="evidence" value="ECO:0007669"/>
    <property type="project" value="UniProtKB-KW"/>
</dbReference>
<protein>
    <submittedName>
        <fullName evidence="8">Serine/threonine protein kinase</fullName>
        <ecNumber evidence="8">2.7.11.1</ecNumber>
    </submittedName>
</protein>
<evidence type="ECO:0000313" key="8">
    <source>
        <dbReference type="EMBL" id="KAK2964216.1"/>
    </source>
</evidence>
<dbReference type="Gene3D" id="1.10.510.10">
    <property type="entry name" value="Transferase(Phosphotransferase) domain 1"/>
    <property type="match status" value="1"/>
</dbReference>
<feature type="compositionally biased region" description="Polar residues" evidence="6">
    <location>
        <begin position="456"/>
        <end position="466"/>
    </location>
</feature>
<feature type="region of interest" description="Disordered" evidence="6">
    <location>
        <begin position="433"/>
        <end position="507"/>
    </location>
</feature>
<keyword evidence="1 8" id="KW-0723">Serine/threonine-protein kinase</keyword>
<dbReference type="SUPFAM" id="SSF56112">
    <property type="entry name" value="Protein kinase-like (PK-like)"/>
    <property type="match status" value="1"/>
</dbReference>
<dbReference type="PANTHER" id="PTHR24058">
    <property type="entry name" value="DUAL SPECIFICITY PROTEIN KINASE"/>
    <property type="match status" value="1"/>
</dbReference>
<dbReference type="InterPro" id="IPR000719">
    <property type="entry name" value="Prot_kinase_dom"/>
</dbReference>
<evidence type="ECO:0000256" key="1">
    <source>
        <dbReference type="ARBA" id="ARBA00022527"/>
    </source>
</evidence>
<keyword evidence="2 8" id="KW-0808">Transferase</keyword>
<dbReference type="PROSITE" id="PS00108">
    <property type="entry name" value="PROTEIN_KINASE_ST"/>
    <property type="match status" value="1"/>
</dbReference>
<dbReference type="InterPro" id="IPR050494">
    <property type="entry name" value="Ser_Thr_dual-spec_kinase"/>
</dbReference>
<feature type="region of interest" description="Disordered" evidence="6">
    <location>
        <begin position="1"/>
        <end position="40"/>
    </location>
</feature>
<dbReference type="EMBL" id="JARBJD010000003">
    <property type="protein sequence ID" value="KAK2964216.1"/>
    <property type="molecule type" value="Genomic_DNA"/>
</dbReference>
<keyword evidence="5" id="KW-0067">ATP-binding</keyword>
<dbReference type="Pfam" id="PF00069">
    <property type="entry name" value="Pkinase"/>
    <property type="match status" value="1"/>
</dbReference>
<evidence type="ECO:0000259" key="7">
    <source>
        <dbReference type="PROSITE" id="PS50011"/>
    </source>
</evidence>
<evidence type="ECO:0000313" key="9">
    <source>
        <dbReference type="Proteomes" id="UP001281761"/>
    </source>
</evidence>
<keyword evidence="4 8" id="KW-0418">Kinase</keyword>
<feature type="compositionally biased region" description="Low complexity" evidence="6">
    <location>
        <begin position="7"/>
        <end position="26"/>
    </location>
</feature>
<proteinExistence type="predicted"/>
<evidence type="ECO:0000256" key="3">
    <source>
        <dbReference type="ARBA" id="ARBA00022741"/>
    </source>
</evidence>
<sequence length="529" mass="59042">MNLKRGPSSLPKVSSSSTPNSSLSSSVGRPALAQPPSKQSVPLDSLDIFDVDSVMETFFPEDNMPNSTTPNQTLPAFQSSAVDNHDDEEGYYKFRIAEVIGHYRIVAQHGKGVFGTVLKAIDIDPDSDGREVAIKIARRNDTMLKSGLHEIDVLKRLKNQSQGQSSYTVLYIEHFLHYDHLCIVLENLSQNLRTILTQYGKNIGLNILAVQEYARNMCLALRQCEKAHIIHADFKPDNILIVSEEKRNKVKLCDFGSAVLEKDSQIAPYNASRFYRAPEVMIGLTPTYAIDMWALGCVIFELYTGRILFPGRSNNDMLYLIQEVLGNFPKKVISKGTPELVQKHFTSDGVFKRLVPDALTHKLQAHPIHISKPSRTLHSQLFNASQGGDVLTDVPLLPLNKNEENVLRLMESFLEQCIVINPDKRITPEEALTHPFIRPYSPTPLPSPTSTPRPVQTPQTSSQSKTPPRPTSNPPDSVYRPKQQAYSGPQRSKFGQKQEKKNVGEGLMKLLQQRIAAEAQSSDTFPSSS</sequence>
<gene>
    <name evidence="8" type="ORF">BLNAU_747</name>
</gene>
<dbReference type="Proteomes" id="UP001281761">
    <property type="component" value="Unassembled WGS sequence"/>
</dbReference>
<organism evidence="8 9">
    <name type="scientific">Blattamonas nauphoetae</name>
    <dbReference type="NCBI Taxonomy" id="2049346"/>
    <lineage>
        <taxon>Eukaryota</taxon>
        <taxon>Metamonada</taxon>
        <taxon>Preaxostyla</taxon>
        <taxon>Oxymonadida</taxon>
        <taxon>Blattamonas</taxon>
    </lineage>
</organism>